<dbReference type="GO" id="GO:0016042">
    <property type="term" value="P:lipid catabolic process"/>
    <property type="evidence" value="ECO:0007669"/>
    <property type="project" value="UniProtKB-UniRule"/>
</dbReference>
<dbReference type="OrthoDB" id="9807112at2"/>
<dbReference type="InterPro" id="IPR016035">
    <property type="entry name" value="Acyl_Trfase/lysoPLipase"/>
</dbReference>
<dbReference type="InterPro" id="IPR002641">
    <property type="entry name" value="PNPLA_dom"/>
</dbReference>
<dbReference type="GO" id="GO:0016787">
    <property type="term" value="F:hydrolase activity"/>
    <property type="evidence" value="ECO:0007669"/>
    <property type="project" value="UniProtKB-UniRule"/>
</dbReference>
<dbReference type="PANTHER" id="PTHR14226:SF57">
    <property type="entry name" value="BLR7027 PROTEIN"/>
    <property type="match status" value="1"/>
</dbReference>
<dbReference type="AlphaFoldDB" id="A0A378KA01"/>
<dbReference type="SUPFAM" id="SSF52151">
    <property type="entry name" value="FabD/lysophospholipase-like"/>
    <property type="match status" value="1"/>
</dbReference>
<dbReference type="Gene3D" id="3.40.1090.10">
    <property type="entry name" value="Cytosolic phospholipase A2 catalytic domain"/>
    <property type="match status" value="2"/>
</dbReference>
<dbReference type="InterPro" id="IPR050301">
    <property type="entry name" value="NTE"/>
</dbReference>
<dbReference type="PANTHER" id="PTHR14226">
    <property type="entry name" value="NEUROPATHY TARGET ESTERASE/SWISS CHEESE D.MELANOGASTER"/>
    <property type="match status" value="1"/>
</dbReference>
<feature type="active site" description="Nucleophile" evidence="4">
    <location>
        <position position="49"/>
    </location>
</feature>
<dbReference type="Pfam" id="PF12536">
    <property type="entry name" value="DUF3734"/>
    <property type="match status" value="1"/>
</dbReference>
<dbReference type="InterPro" id="IPR021095">
    <property type="entry name" value="DUF3734"/>
</dbReference>
<feature type="short sequence motif" description="GXSXG" evidence="4">
    <location>
        <begin position="47"/>
        <end position="51"/>
    </location>
</feature>
<dbReference type="CDD" id="cd07209">
    <property type="entry name" value="Pat_hypo_Ecoli_Z1214_like"/>
    <property type="match status" value="1"/>
</dbReference>
<reference evidence="6 7" key="1">
    <citation type="submission" date="2018-06" db="EMBL/GenBank/DDBJ databases">
        <authorList>
            <consortium name="Pathogen Informatics"/>
            <person name="Doyle S."/>
        </authorList>
    </citation>
    <scope>NUCLEOTIDE SEQUENCE [LARGE SCALE GENOMIC DNA]</scope>
    <source>
        <strain evidence="6 7">NCTC13316</strain>
    </source>
</reference>
<dbReference type="RefSeq" id="WP_115332909.1">
    <property type="nucleotide sequence ID" value="NZ_CAAAHP010000008.1"/>
</dbReference>
<evidence type="ECO:0000259" key="5">
    <source>
        <dbReference type="PROSITE" id="PS51635"/>
    </source>
</evidence>
<accession>A0A378KA01</accession>
<evidence type="ECO:0000313" key="6">
    <source>
        <dbReference type="EMBL" id="STX81536.1"/>
    </source>
</evidence>
<keyword evidence="7" id="KW-1185">Reference proteome</keyword>
<keyword evidence="1 4" id="KW-0378">Hydrolase</keyword>
<keyword evidence="3 4" id="KW-0443">Lipid metabolism</keyword>
<evidence type="ECO:0000256" key="2">
    <source>
        <dbReference type="ARBA" id="ARBA00022963"/>
    </source>
</evidence>
<name>A0A378KA01_9GAMM</name>
<sequence>MAKYNKPDFRYDRIAFLFDGGGALGAFQVGVYEALYNAGYSVNWVSGISIGAINAAIVAGNRPEYRIDKLKEFWHRITRPDYIAWWEVFFRQFDFSPSLVNAWQAQSALFYGQPSFFHPRLLSPYFTYNQTPDKISFYETAPLRDTLNELIDFKILNSGNIRLTLSAVQLSNGQQVHFDSKYQTITLDHIMASSALPPSFPAVKIDKEYYWDGALVNNSSLEVILDDLPRVNTLCFMMQLFDPEGTLPNSLDKILLKQKDIIYTSNSNRALRTFCEAYDMRHMIKELYKNLPEPLKKKPQFKNISLMEKESKLVFVKFHRHEQEADLASKDYNFSAQAIAQNIIMGCEQATNAIKNALWNKAESFKENIILYDMFPHAVEQKIFTHGKEIHKQYYK</sequence>
<dbReference type="Proteomes" id="UP000254794">
    <property type="component" value="Unassembled WGS sequence"/>
</dbReference>
<dbReference type="Pfam" id="PF01734">
    <property type="entry name" value="Patatin"/>
    <property type="match status" value="1"/>
</dbReference>
<feature type="short sequence motif" description="DGA/G" evidence="4">
    <location>
        <begin position="212"/>
        <end position="214"/>
    </location>
</feature>
<evidence type="ECO:0000256" key="3">
    <source>
        <dbReference type="ARBA" id="ARBA00023098"/>
    </source>
</evidence>
<dbReference type="PROSITE" id="PS51635">
    <property type="entry name" value="PNPLA"/>
    <property type="match status" value="1"/>
</dbReference>
<dbReference type="EMBL" id="UGOD01000006">
    <property type="protein sequence ID" value="STX81536.1"/>
    <property type="molecule type" value="Genomic_DNA"/>
</dbReference>
<gene>
    <name evidence="6" type="ORF">NCTC13316_03409</name>
</gene>
<protein>
    <submittedName>
        <fullName evidence="6">Patatin-like phospholipase</fullName>
    </submittedName>
</protein>
<feature type="active site" description="Proton acceptor" evidence="4">
    <location>
        <position position="212"/>
    </location>
</feature>
<evidence type="ECO:0000256" key="1">
    <source>
        <dbReference type="ARBA" id="ARBA00022801"/>
    </source>
</evidence>
<organism evidence="6 7">
    <name type="scientific">Legionella busanensis</name>
    <dbReference type="NCBI Taxonomy" id="190655"/>
    <lineage>
        <taxon>Bacteria</taxon>
        <taxon>Pseudomonadati</taxon>
        <taxon>Pseudomonadota</taxon>
        <taxon>Gammaproteobacteria</taxon>
        <taxon>Legionellales</taxon>
        <taxon>Legionellaceae</taxon>
        <taxon>Legionella</taxon>
    </lineage>
</organism>
<evidence type="ECO:0000313" key="7">
    <source>
        <dbReference type="Proteomes" id="UP000254794"/>
    </source>
</evidence>
<proteinExistence type="predicted"/>
<evidence type="ECO:0000256" key="4">
    <source>
        <dbReference type="PROSITE-ProRule" id="PRU01161"/>
    </source>
</evidence>
<keyword evidence="2 4" id="KW-0442">Lipid degradation</keyword>
<feature type="domain" description="PNPLA" evidence="5">
    <location>
        <begin position="16"/>
        <end position="225"/>
    </location>
</feature>
<feature type="short sequence motif" description="GXGXXG" evidence="4">
    <location>
        <begin position="20"/>
        <end position="25"/>
    </location>
</feature>